<feature type="region of interest" description="Disordered" evidence="1">
    <location>
        <begin position="1"/>
        <end position="22"/>
    </location>
</feature>
<dbReference type="Proteomes" id="UP000054783">
    <property type="component" value="Unassembled WGS sequence"/>
</dbReference>
<dbReference type="EMBL" id="JYDQ01000077">
    <property type="protein sequence ID" value="KRY16446.1"/>
    <property type="molecule type" value="Genomic_DNA"/>
</dbReference>
<organism evidence="2 3">
    <name type="scientific">Trichinella patagoniensis</name>
    <dbReference type="NCBI Taxonomy" id="990121"/>
    <lineage>
        <taxon>Eukaryota</taxon>
        <taxon>Metazoa</taxon>
        <taxon>Ecdysozoa</taxon>
        <taxon>Nematoda</taxon>
        <taxon>Enoplea</taxon>
        <taxon>Dorylaimia</taxon>
        <taxon>Trichinellida</taxon>
        <taxon>Trichinellidae</taxon>
        <taxon>Trichinella</taxon>
    </lineage>
</organism>
<reference evidence="2 3" key="1">
    <citation type="submission" date="2015-01" db="EMBL/GenBank/DDBJ databases">
        <title>Evolution of Trichinella species and genotypes.</title>
        <authorList>
            <person name="Korhonen P.K."/>
            <person name="Edoardo P."/>
            <person name="Giuseppe L.R."/>
            <person name="Gasser R.B."/>
        </authorList>
    </citation>
    <scope>NUCLEOTIDE SEQUENCE [LARGE SCALE GENOMIC DNA]</scope>
    <source>
        <strain evidence="2">ISS2496</strain>
    </source>
</reference>
<feature type="compositionally biased region" description="Basic and acidic residues" evidence="1">
    <location>
        <begin position="9"/>
        <end position="19"/>
    </location>
</feature>
<name>A0A0V0ZWB2_9BILA</name>
<comment type="caution">
    <text evidence="2">The sequence shown here is derived from an EMBL/GenBank/DDBJ whole genome shotgun (WGS) entry which is preliminary data.</text>
</comment>
<evidence type="ECO:0000256" key="1">
    <source>
        <dbReference type="SAM" id="MobiDB-lite"/>
    </source>
</evidence>
<proteinExistence type="predicted"/>
<protein>
    <submittedName>
        <fullName evidence="2">Uncharacterized protein</fullName>
    </submittedName>
</protein>
<sequence length="82" mass="9554">MKRKSFKLKSFERDSEQSMHFETSQQLRIEEQINSKIFLPLHPPPLPPRKKPRQPLSLENFALPVGKIEIALNKPESTFIQG</sequence>
<accession>A0A0V0ZWB2</accession>
<gene>
    <name evidence="2" type="ORF">T12_10765</name>
</gene>
<keyword evidence="3" id="KW-1185">Reference proteome</keyword>
<evidence type="ECO:0000313" key="3">
    <source>
        <dbReference type="Proteomes" id="UP000054783"/>
    </source>
</evidence>
<dbReference type="AlphaFoldDB" id="A0A0V0ZWB2"/>
<evidence type="ECO:0000313" key="2">
    <source>
        <dbReference type="EMBL" id="KRY16446.1"/>
    </source>
</evidence>